<name>A0ABW2MJQ5_9ACTN</name>
<evidence type="ECO:0000313" key="4">
    <source>
        <dbReference type="EMBL" id="MFC7353788.1"/>
    </source>
</evidence>
<gene>
    <name evidence="4" type="ORF">ACFQW9_24375</name>
</gene>
<organism evidence="4 5">
    <name type="scientific">Streptomyces caviscabies</name>
    <dbReference type="NCBI Taxonomy" id="90079"/>
    <lineage>
        <taxon>Bacteria</taxon>
        <taxon>Bacillati</taxon>
        <taxon>Actinomycetota</taxon>
        <taxon>Actinomycetes</taxon>
        <taxon>Kitasatosporales</taxon>
        <taxon>Streptomycetaceae</taxon>
        <taxon>Streptomyces</taxon>
    </lineage>
</organism>
<dbReference type="PANTHER" id="PTHR30007">
    <property type="entry name" value="PHP DOMAIN PROTEIN"/>
    <property type="match status" value="1"/>
</dbReference>
<comment type="caution">
    <text evidence="4">The sequence shown here is derived from an EMBL/GenBank/DDBJ whole genome shotgun (WGS) entry which is preliminary data.</text>
</comment>
<evidence type="ECO:0000259" key="3">
    <source>
        <dbReference type="Pfam" id="PF13340"/>
    </source>
</evidence>
<dbReference type="Pfam" id="PF13340">
    <property type="entry name" value="DUF4096"/>
    <property type="match status" value="1"/>
</dbReference>
<feature type="domain" description="Transposase IS4-like" evidence="2">
    <location>
        <begin position="102"/>
        <end position="293"/>
    </location>
</feature>
<accession>A0ABW2MJQ5</accession>
<dbReference type="NCBIfam" id="NF033580">
    <property type="entry name" value="transpos_IS5_3"/>
    <property type="match status" value="1"/>
</dbReference>
<dbReference type="EMBL" id="JBHTCK010000007">
    <property type="protein sequence ID" value="MFC7353788.1"/>
    <property type="molecule type" value="Genomic_DNA"/>
</dbReference>
<dbReference type="RefSeq" id="WP_319286475.1">
    <property type="nucleotide sequence ID" value="NZ_JBHTCK010000007.1"/>
</dbReference>
<dbReference type="InterPro" id="IPR025161">
    <property type="entry name" value="IS402-like_dom"/>
</dbReference>
<dbReference type="InterPro" id="IPR002559">
    <property type="entry name" value="Transposase_11"/>
</dbReference>
<evidence type="ECO:0000313" key="5">
    <source>
        <dbReference type="Proteomes" id="UP001596509"/>
    </source>
</evidence>
<protein>
    <submittedName>
        <fullName evidence="4">IS5 family transposase</fullName>
    </submittedName>
</protein>
<dbReference type="Proteomes" id="UP001596509">
    <property type="component" value="Unassembled WGS sequence"/>
</dbReference>
<feature type="domain" description="Insertion element IS402-like" evidence="3">
    <location>
        <begin position="17"/>
        <end position="87"/>
    </location>
</feature>
<dbReference type="Pfam" id="PF01609">
    <property type="entry name" value="DDE_Tnp_1"/>
    <property type="match status" value="1"/>
</dbReference>
<reference evidence="5" key="1">
    <citation type="journal article" date="2019" name="Int. J. Syst. Evol. Microbiol.">
        <title>The Global Catalogue of Microorganisms (GCM) 10K type strain sequencing project: providing services to taxonomists for standard genome sequencing and annotation.</title>
        <authorList>
            <consortium name="The Broad Institute Genomics Platform"/>
            <consortium name="The Broad Institute Genome Sequencing Center for Infectious Disease"/>
            <person name="Wu L."/>
            <person name="Ma J."/>
        </authorList>
    </citation>
    <scope>NUCLEOTIDE SEQUENCE [LARGE SCALE GENOMIC DNA]</scope>
    <source>
        <strain evidence="5">ICMP 19430</strain>
    </source>
</reference>
<keyword evidence="5" id="KW-1185">Reference proteome</keyword>
<dbReference type="PANTHER" id="PTHR30007:SF1">
    <property type="entry name" value="BLR1914 PROTEIN"/>
    <property type="match status" value="1"/>
</dbReference>
<feature type="compositionally biased region" description="Basic residues" evidence="1">
    <location>
        <begin position="118"/>
        <end position="127"/>
    </location>
</feature>
<evidence type="ECO:0000256" key="1">
    <source>
        <dbReference type="SAM" id="MobiDB-lite"/>
    </source>
</evidence>
<proteinExistence type="predicted"/>
<evidence type="ECO:0000259" key="2">
    <source>
        <dbReference type="Pfam" id="PF01609"/>
    </source>
</evidence>
<feature type="region of interest" description="Disordered" evidence="1">
    <location>
        <begin position="118"/>
        <end position="146"/>
    </location>
</feature>
<sequence length="296" mass="33471">MFPAAVACRSVAGRDDLTDEQWDLIEPLMPSSGRGGQWRNHRQVIDGILWQLRTGAPWRDVPERYGPWKTLHERLRRWTAGGTWDRILEHVQTLQADAGRIEWVFSIDFSVVRAHQHSAGARKKGHPGRPGSRTSSSPDEALGRSRGGLSTKIHLATDARGLPVVVLLTSGQAGDNPQLLRLLDRVRVNTSGPGRPRKRPDCVLAYRAYSSPSTRRALRARRIRFVSPEKKDHAAHRLRKGSRGGRAPVFDKVAYKGRNVVERCFNRLKQFRGLATRYAKRAAYYRALVVIALWLR</sequence>
<feature type="compositionally biased region" description="Low complexity" evidence="1">
    <location>
        <begin position="129"/>
        <end position="138"/>
    </location>
</feature>